<comment type="similarity">
    <text evidence="2">Belongs to the cation diffusion facilitator (CDF) transporter (TC 2.A.4) family. SLC30A subfamily.</text>
</comment>
<dbReference type="GO" id="GO:0016020">
    <property type="term" value="C:membrane"/>
    <property type="evidence" value="ECO:0007669"/>
    <property type="project" value="UniProtKB-SubCell"/>
</dbReference>
<proteinExistence type="inferred from homology"/>
<keyword evidence="4 8" id="KW-0812">Transmembrane</keyword>
<organism evidence="11 12">
    <name type="scientific">Psilocybe cyanescens</name>
    <dbReference type="NCBI Taxonomy" id="93625"/>
    <lineage>
        <taxon>Eukaryota</taxon>
        <taxon>Fungi</taxon>
        <taxon>Dikarya</taxon>
        <taxon>Basidiomycota</taxon>
        <taxon>Agaricomycotina</taxon>
        <taxon>Agaricomycetes</taxon>
        <taxon>Agaricomycetidae</taxon>
        <taxon>Agaricales</taxon>
        <taxon>Agaricineae</taxon>
        <taxon>Strophariaceae</taxon>
        <taxon>Psilocybe</taxon>
    </lineage>
</organism>
<dbReference type="GO" id="GO:0006882">
    <property type="term" value="P:intracellular zinc ion homeostasis"/>
    <property type="evidence" value="ECO:0007669"/>
    <property type="project" value="TreeGrafter"/>
</dbReference>
<evidence type="ECO:0000256" key="4">
    <source>
        <dbReference type="ARBA" id="ARBA00022692"/>
    </source>
</evidence>
<comment type="subcellular location">
    <subcellularLocation>
        <location evidence="1">Membrane</location>
        <topology evidence="1">Multi-pass membrane protein</topology>
    </subcellularLocation>
</comment>
<evidence type="ECO:0008006" key="13">
    <source>
        <dbReference type="Google" id="ProtNLM"/>
    </source>
</evidence>
<dbReference type="InterPro" id="IPR027469">
    <property type="entry name" value="Cation_efflux_TMD_sf"/>
</dbReference>
<protein>
    <recommendedName>
        <fullName evidence="13">Cation efflux protein cytoplasmic domain-containing protein</fullName>
    </recommendedName>
</protein>
<dbReference type="NCBIfam" id="TIGR01297">
    <property type="entry name" value="CDF"/>
    <property type="match status" value="1"/>
</dbReference>
<evidence type="ECO:0000256" key="2">
    <source>
        <dbReference type="ARBA" id="ARBA00008873"/>
    </source>
</evidence>
<gene>
    <name evidence="11" type="ORF">CVT25_010300</name>
</gene>
<dbReference type="STRING" id="93625.A0A409VNK4"/>
<dbReference type="OrthoDB" id="9944568at2759"/>
<dbReference type="InterPro" id="IPR027470">
    <property type="entry name" value="Cation_efflux_CTD"/>
</dbReference>
<evidence type="ECO:0000259" key="9">
    <source>
        <dbReference type="Pfam" id="PF01545"/>
    </source>
</evidence>
<dbReference type="SUPFAM" id="SSF161111">
    <property type="entry name" value="Cation efflux protein transmembrane domain-like"/>
    <property type="match status" value="1"/>
</dbReference>
<feature type="transmembrane region" description="Helical" evidence="8">
    <location>
        <begin position="227"/>
        <end position="246"/>
    </location>
</feature>
<evidence type="ECO:0000313" key="12">
    <source>
        <dbReference type="Proteomes" id="UP000283269"/>
    </source>
</evidence>
<sequence length="375" mass="40827">MKNTTRIGIVLAVSIAFFSAEIAGAYQMYTGHRGLVNSALYANADMDADDLIHSAIAFAAAYLQERGQHTHSFTYAFHRAELVGAFFNGVFLLALALSICLQSIERFVHVEVVESPKLVLIIGCIGLALNIFSAIVVHDHHGHGHSHAAAFSTDSLEMNIINPQKDAIHATHNHRLDPPVNIPAQHNLGLVGILTHLLGDAVNNIGVIIAAILFIKLSSPKRFYADPAVSLAISFIIFGSAIPLTLKSGRILLEASPIHLDLAKVKEDLLSIPDVLSVHDLHVWHLSQSVILGSLHVCVPLGTSLEQWEKTERYLQHCFEEYGISHVTISPEIRRDFESTTSSTEHVKAGCRLPSEDDFGCAVSELKKRKVAGAA</sequence>
<evidence type="ECO:0000256" key="7">
    <source>
        <dbReference type="ARBA" id="ARBA00023136"/>
    </source>
</evidence>
<keyword evidence="12" id="KW-1185">Reference proteome</keyword>
<dbReference type="InParanoid" id="A0A409VNK4"/>
<feature type="transmembrane region" description="Helical" evidence="8">
    <location>
        <begin position="82"/>
        <end position="104"/>
    </location>
</feature>
<dbReference type="Pfam" id="PF16916">
    <property type="entry name" value="ZT_dimer"/>
    <property type="match status" value="1"/>
</dbReference>
<comment type="caution">
    <text evidence="11">The sequence shown here is derived from an EMBL/GenBank/DDBJ whole genome shotgun (WGS) entry which is preliminary data.</text>
</comment>
<evidence type="ECO:0000256" key="6">
    <source>
        <dbReference type="ARBA" id="ARBA00022989"/>
    </source>
</evidence>
<keyword evidence="5" id="KW-0862">Zinc</keyword>
<keyword evidence="7 8" id="KW-0472">Membrane</keyword>
<evidence type="ECO:0000256" key="3">
    <source>
        <dbReference type="ARBA" id="ARBA00022448"/>
    </source>
</evidence>
<dbReference type="AlphaFoldDB" id="A0A409VNK4"/>
<feature type="transmembrane region" description="Helical" evidence="8">
    <location>
        <begin position="116"/>
        <end position="137"/>
    </location>
</feature>
<dbReference type="SUPFAM" id="SSF160240">
    <property type="entry name" value="Cation efflux protein cytoplasmic domain-like"/>
    <property type="match status" value="1"/>
</dbReference>
<dbReference type="InterPro" id="IPR002524">
    <property type="entry name" value="Cation_efflux"/>
</dbReference>
<dbReference type="Pfam" id="PF01545">
    <property type="entry name" value="Cation_efflux"/>
    <property type="match status" value="1"/>
</dbReference>
<dbReference type="PANTHER" id="PTHR45820:SF5">
    <property type="entry name" value="DIFFUSION FACILITATOR FAMILY METAL ION TRANSPORTER, PUTATIVE-RELATED"/>
    <property type="match status" value="1"/>
</dbReference>
<dbReference type="InterPro" id="IPR058533">
    <property type="entry name" value="Cation_efflux_TM"/>
</dbReference>
<dbReference type="GO" id="GO:0005385">
    <property type="term" value="F:zinc ion transmembrane transporter activity"/>
    <property type="evidence" value="ECO:0007669"/>
    <property type="project" value="TreeGrafter"/>
</dbReference>
<evidence type="ECO:0000256" key="5">
    <source>
        <dbReference type="ARBA" id="ARBA00022833"/>
    </source>
</evidence>
<accession>A0A409VNK4</accession>
<evidence type="ECO:0000256" key="1">
    <source>
        <dbReference type="ARBA" id="ARBA00004141"/>
    </source>
</evidence>
<evidence type="ECO:0000313" key="11">
    <source>
        <dbReference type="EMBL" id="PPQ67861.1"/>
    </source>
</evidence>
<feature type="domain" description="Cation efflux protein transmembrane" evidence="9">
    <location>
        <begin position="11"/>
        <end position="253"/>
    </location>
</feature>
<keyword evidence="3" id="KW-0813">Transport</keyword>
<evidence type="ECO:0000256" key="8">
    <source>
        <dbReference type="SAM" id="Phobius"/>
    </source>
</evidence>
<dbReference type="PANTHER" id="PTHR45820">
    <property type="entry name" value="FI23527P1"/>
    <property type="match status" value="1"/>
</dbReference>
<dbReference type="Proteomes" id="UP000283269">
    <property type="component" value="Unassembled WGS sequence"/>
</dbReference>
<dbReference type="EMBL" id="NHYD01003968">
    <property type="protein sequence ID" value="PPQ67861.1"/>
    <property type="molecule type" value="Genomic_DNA"/>
</dbReference>
<feature type="domain" description="Cation efflux protein cytoplasmic" evidence="10">
    <location>
        <begin position="260"/>
        <end position="329"/>
    </location>
</feature>
<evidence type="ECO:0000259" key="10">
    <source>
        <dbReference type="Pfam" id="PF16916"/>
    </source>
</evidence>
<reference evidence="11 12" key="1">
    <citation type="journal article" date="2018" name="Evol. Lett.">
        <title>Horizontal gene cluster transfer increased hallucinogenic mushroom diversity.</title>
        <authorList>
            <person name="Reynolds H.T."/>
            <person name="Vijayakumar V."/>
            <person name="Gluck-Thaler E."/>
            <person name="Korotkin H.B."/>
            <person name="Matheny P.B."/>
            <person name="Slot J.C."/>
        </authorList>
    </citation>
    <scope>NUCLEOTIDE SEQUENCE [LARGE SCALE GENOMIC DNA]</scope>
    <source>
        <strain evidence="11 12">2631</strain>
    </source>
</reference>
<keyword evidence="6 8" id="KW-1133">Transmembrane helix</keyword>
<feature type="transmembrane region" description="Helical" evidence="8">
    <location>
        <begin position="193"/>
        <end position="215"/>
    </location>
</feature>
<dbReference type="InterPro" id="IPR036837">
    <property type="entry name" value="Cation_efflux_CTD_sf"/>
</dbReference>
<dbReference type="Gene3D" id="1.20.1510.10">
    <property type="entry name" value="Cation efflux protein transmembrane domain"/>
    <property type="match status" value="1"/>
</dbReference>
<name>A0A409VNK4_PSICY</name>